<sequence>MARGRPATPLGTHGEVHVTPLSENNNKFRASTYLRLLNGKTVRVRATGASEAKAKRALEQRCAQRLQGEDNEELGTTSRLSRLMELWIAQHDVSESTRNTYQKCIDLHINQQIGDIRLNELSTQKLQAFLESLSPGTAKTARAVLGSAAGLAVRWGVMNRNPVRDTKLKATKRKDPNALTDKEMDDYRNAVEKWCGSNEMGTKRGESLLEIVDVLRGSGMRIGEVLGLVWSDIDLDKGTVAITGQVDNKGGRKNWPKTESSRRIIPVSQYAVDALRRQWEKEYRPYMGDTVFPTRNGTFRTVANVEGDLRKARGEMKIVPHDFRKTVATRIEEKYGMLAASRYLGHSSTKVTEQSYLARPDVLPDYTDAF</sequence>
<keyword evidence="2" id="KW-0229">DNA integration</keyword>
<dbReference type="SUPFAM" id="SSF56349">
    <property type="entry name" value="DNA breaking-rejoining enzymes"/>
    <property type="match status" value="1"/>
</dbReference>
<protein>
    <recommendedName>
        <fullName evidence="11">Integrase</fullName>
    </recommendedName>
</protein>
<dbReference type="InterPro" id="IPR004107">
    <property type="entry name" value="Integrase_SAM-like_N"/>
</dbReference>
<dbReference type="Pfam" id="PF00589">
    <property type="entry name" value="Phage_integrase"/>
    <property type="match status" value="1"/>
</dbReference>
<evidence type="ECO:0000313" key="9">
    <source>
        <dbReference type="EMBL" id="ART20578.1"/>
    </source>
</evidence>
<proteinExistence type="inferred from homology"/>
<evidence type="ECO:0000256" key="3">
    <source>
        <dbReference type="ARBA" id="ARBA00023125"/>
    </source>
</evidence>
<evidence type="ECO:0000313" key="10">
    <source>
        <dbReference type="Proteomes" id="UP000250197"/>
    </source>
</evidence>
<evidence type="ECO:0000256" key="2">
    <source>
        <dbReference type="ARBA" id="ARBA00022908"/>
    </source>
</evidence>
<dbReference type="GO" id="GO:0003677">
    <property type="term" value="F:DNA binding"/>
    <property type="evidence" value="ECO:0007669"/>
    <property type="project" value="UniProtKB-UniRule"/>
</dbReference>
<dbReference type="PANTHER" id="PTHR30349:SF64">
    <property type="entry name" value="PROPHAGE INTEGRASE INTD-RELATED"/>
    <property type="match status" value="1"/>
</dbReference>
<evidence type="ECO:0008006" key="11">
    <source>
        <dbReference type="Google" id="ProtNLM"/>
    </source>
</evidence>
<evidence type="ECO:0000256" key="1">
    <source>
        <dbReference type="ARBA" id="ARBA00008857"/>
    </source>
</evidence>
<accession>A0A2Z2J5X9</accession>
<reference evidence="9 10" key="1">
    <citation type="submission" date="2017-05" db="EMBL/GenBank/DDBJ databases">
        <title>Complete genome sequence of Corynebacterium striatum KC-Na-1 isolated from Neophocaena asiaeorientalis in Korea.</title>
        <authorList>
            <person name="Kim J.H."/>
            <person name="Lee K."/>
        </authorList>
    </citation>
    <scope>NUCLEOTIDE SEQUENCE [LARGE SCALE GENOMIC DNA]</scope>
    <source>
        <strain evidence="9 10">KC-Na-01</strain>
    </source>
</reference>
<dbReference type="Gene3D" id="1.10.150.130">
    <property type="match status" value="1"/>
</dbReference>
<evidence type="ECO:0000256" key="4">
    <source>
        <dbReference type="ARBA" id="ARBA00023172"/>
    </source>
</evidence>
<dbReference type="KEGG" id="cstr:CBE89_02985"/>
<dbReference type="PANTHER" id="PTHR30349">
    <property type="entry name" value="PHAGE INTEGRASE-RELATED"/>
    <property type="match status" value="1"/>
</dbReference>
<evidence type="ECO:0000259" key="7">
    <source>
        <dbReference type="PROSITE" id="PS51898"/>
    </source>
</evidence>
<dbReference type="InterPro" id="IPR050090">
    <property type="entry name" value="Tyrosine_recombinase_XerCD"/>
</dbReference>
<dbReference type="InterPro" id="IPR010998">
    <property type="entry name" value="Integrase_recombinase_N"/>
</dbReference>
<dbReference type="GO" id="GO:0006310">
    <property type="term" value="P:DNA recombination"/>
    <property type="evidence" value="ECO:0007669"/>
    <property type="project" value="UniProtKB-KW"/>
</dbReference>
<feature type="region of interest" description="Disordered" evidence="6">
    <location>
        <begin position="1"/>
        <end position="23"/>
    </location>
</feature>
<dbReference type="PROSITE" id="PS51900">
    <property type="entry name" value="CB"/>
    <property type="match status" value="1"/>
</dbReference>
<dbReference type="InterPro" id="IPR002104">
    <property type="entry name" value="Integrase_catalytic"/>
</dbReference>
<dbReference type="InterPro" id="IPR013762">
    <property type="entry name" value="Integrase-like_cat_sf"/>
</dbReference>
<dbReference type="InterPro" id="IPR011010">
    <property type="entry name" value="DNA_brk_join_enz"/>
</dbReference>
<evidence type="ECO:0000259" key="8">
    <source>
        <dbReference type="PROSITE" id="PS51900"/>
    </source>
</evidence>
<keyword evidence="3 5" id="KW-0238">DNA-binding</keyword>
<comment type="similarity">
    <text evidence="1">Belongs to the 'phage' integrase family.</text>
</comment>
<evidence type="ECO:0000256" key="6">
    <source>
        <dbReference type="SAM" id="MobiDB-lite"/>
    </source>
</evidence>
<dbReference type="EMBL" id="CP021252">
    <property type="protein sequence ID" value="ART20578.1"/>
    <property type="molecule type" value="Genomic_DNA"/>
</dbReference>
<dbReference type="InterPro" id="IPR044068">
    <property type="entry name" value="CB"/>
</dbReference>
<gene>
    <name evidence="9" type="ORF">CBE89_02985</name>
</gene>
<feature type="domain" description="Core-binding (CB)" evidence="8">
    <location>
        <begin position="78"/>
        <end position="153"/>
    </location>
</feature>
<dbReference type="PROSITE" id="PS51898">
    <property type="entry name" value="TYR_RECOMBINASE"/>
    <property type="match status" value="1"/>
</dbReference>
<organism evidence="9 10">
    <name type="scientific">Corynebacterium striatum</name>
    <dbReference type="NCBI Taxonomy" id="43770"/>
    <lineage>
        <taxon>Bacteria</taxon>
        <taxon>Bacillati</taxon>
        <taxon>Actinomycetota</taxon>
        <taxon>Actinomycetes</taxon>
        <taxon>Mycobacteriales</taxon>
        <taxon>Corynebacteriaceae</taxon>
        <taxon>Corynebacterium</taxon>
    </lineage>
</organism>
<dbReference type="Pfam" id="PF14659">
    <property type="entry name" value="Phage_int_SAM_3"/>
    <property type="match status" value="1"/>
</dbReference>
<name>A0A2Z2J5X9_CORST</name>
<keyword evidence="4" id="KW-0233">DNA recombination</keyword>
<dbReference type="Proteomes" id="UP000250197">
    <property type="component" value="Chromosome"/>
</dbReference>
<evidence type="ECO:0000256" key="5">
    <source>
        <dbReference type="PROSITE-ProRule" id="PRU01248"/>
    </source>
</evidence>
<dbReference type="AlphaFoldDB" id="A0A2Z2J5X9"/>
<dbReference type="GO" id="GO:0015074">
    <property type="term" value="P:DNA integration"/>
    <property type="evidence" value="ECO:0007669"/>
    <property type="project" value="UniProtKB-KW"/>
</dbReference>
<dbReference type="Gene3D" id="1.10.443.10">
    <property type="entry name" value="Intergrase catalytic core"/>
    <property type="match status" value="1"/>
</dbReference>
<feature type="domain" description="Tyr recombinase" evidence="7">
    <location>
        <begin position="174"/>
        <end position="370"/>
    </location>
</feature>
<dbReference type="CDD" id="cd01189">
    <property type="entry name" value="INT_ICEBs1_C_like"/>
    <property type="match status" value="1"/>
</dbReference>